<evidence type="ECO:0000313" key="1">
    <source>
        <dbReference type="EMBL" id="MED6138414.1"/>
    </source>
</evidence>
<name>A0ABU6SPQ7_9FABA</name>
<sequence>MSWFLNGSKQQPFLFFSALWWIWRYRNNAIFNTVDPWLPEKVIALIRSSSEELLRVFHLQRLSCSSTLKLSWTSPAQGTVTVNSDVCYIESYGTMGFGCVIRDWKGDWKKGCAGSIPPSGILQAFILLNADTFAANNERFANSVADALAKYAVVHGVYQVEWLIPRDDIKELLKRDMAV</sequence>
<dbReference type="Proteomes" id="UP001341840">
    <property type="component" value="Unassembled WGS sequence"/>
</dbReference>
<protein>
    <recommendedName>
        <fullName evidence="3">RNase H type-1 domain-containing protein</fullName>
    </recommendedName>
</protein>
<proteinExistence type="predicted"/>
<accession>A0ABU6SPQ7</accession>
<evidence type="ECO:0000313" key="2">
    <source>
        <dbReference type="Proteomes" id="UP001341840"/>
    </source>
</evidence>
<comment type="caution">
    <text evidence="1">The sequence shown here is derived from an EMBL/GenBank/DDBJ whole genome shotgun (WGS) entry which is preliminary data.</text>
</comment>
<evidence type="ECO:0008006" key="3">
    <source>
        <dbReference type="Google" id="ProtNLM"/>
    </source>
</evidence>
<dbReference type="EMBL" id="JASCZI010061326">
    <property type="protein sequence ID" value="MED6138414.1"/>
    <property type="molecule type" value="Genomic_DNA"/>
</dbReference>
<organism evidence="1 2">
    <name type="scientific">Stylosanthes scabra</name>
    <dbReference type="NCBI Taxonomy" id="79078"/>
    <lineage>
        <taxon>Eukaryota</taxon>
        <taxon>Viridiplantae</taxon>
        <taxon>Streptophyta</taxon>
        <taxon>Embryophyta</taxon>
        <taxon>Tracheophyta</taxon>
        <taxon>Spermatophyta</taxon>
        <taxon>Magnoliopsida</taxon>
        <taxon>eudicotyledons</taxon>
        <taxon>Gunneridae</taxon>
        <taxon>Pentapetalae</taxon>
        <taxon>rosids</taxon>
        <taxon>fabids</taxon>
        <taxon>Fabales</taxon>
        <taxon>Fabaceae</taxon>
        <taxon>Papilionoideae</taxon>
        <taxon>50 kb inversion clade</taxon>
        <taxon>dalbergioids sensu lato</taxon>
        <taxon>Dalbergieae</taxon>
        <taxon>Pterocarpus clade</taxon>
        <taxon>Stylosanthes</taxon>
    </lineage>
</organism>
<gene>
    <name evidence="1" type="ORF">PIB30_074034</name>
</gene>
<reference evidence="1 2" key="1">
    <citation type="journal article" date="2023" name="Plants (Basel)">
        <title>Bridging the Gap: Combining Genomics and Transcriptomics Approaches to Understand Stylosanthes scabra, an Orphan Legume from the Brazilian Caatinga.</title>
        <authorList>
            <person name="Ferreira-Neto J.R.C."/>
            <person name="da Silva M.D."/>
            <person name="Binneck E."/>
            <person name="de Melo N.F."/>
            <person name="da Silva R.H."/>
            <person name="de Melo A.L.T.M."/>
            <person name="Pandolfi V."/>
            <person name="Bustamante F.O."/>
            <person name="Brasileiro-Vidal A.C."/>
            <person name="Benko-Iseppon A.M."/>
        </authorList>
    </citation>
    <scope>NUCLEOTIDE SEQUENCE [LARGE SCALE GENOMIC DNA]</scope>
    <source>
        <tissue evidence="1">Leaves</tissue>
    </source>
</reference>
<keyword evidence="2" id="KW-1185">Reference proteome</keyword>